<dbReference type="EMBL" id="ABJB010901591">
    <property type="status" value="NOT_ANNOTATED_CDS"/>
    <property type="molecule type" value="Genomic_DNA"/>
</dbReference>
<accession>B7PHE2</accession>
<feature type="region of interest" description="Disordered" evidence="1">
    <location>
        <begin position="88"/>
        <end position="117"/>
    </location>
</feature>
<evidence type="ECO:0000313" key="3">
    <source>
        <dbReference type="EnsemblMetazoa" id="ISCW004428-PA"/>
    </source>
</evidence>
<dbReference type="HOGENOM" id="CLU_2087450_0_0_1"/>
<protein>
    <submittedName>
        <fullName evidence="2 3">Uncharacterized protein</fullName>
    </submittedName>
</protein>
<keyword evidence="4" id="KW-1185">Reference proteome</keyword>
<reference evidence="2 4" key="1">
    <citation type="submission" date="2008-03" db="EMBL/GenBank/DDBJ databases">
        <title>Annotation of Ixodes scapularis.</title>
        <authorList>
            <consortium name="Ixodes scapularis Genome Project Consortium"/>
            <person name="Caler E."/>
            <person name="Hannick L.I."/>
            <person name="Bidwell S."/>
            <person name="Joardar V."/>
            <person name="Thiagarajan M."/>
            <person name="Amedeo P."/>
            <person name="Galinsky K.J."/>
            <person name="Schobel S."/>
            <person name="Inman J."/>
            <person name="Hostetler J."/>
            <person name="Miller J."/>
            <person name="Hammond M."/>
            <person name="Megy K."/>
            <person name="Lawson D."/>
            <person name="Kodira C."/>
            <person name="Sutton G."/>
            <person name="Meyer J."/>
            <person name="Hill C.A."/>
            <person name="Birren B."/>
            <person name="Nene V."/>
            <person name="Collins F."/>
            <person name="Alarcon-Chaidez F."/>
            <person name="Wikel S."/>
            <person name="Strausberg R."/>
        </authorList>
    </citation>
    <scope>NUCLEOTIDE SEQUENCE [LARGE SCALE GENOMIC DNA]</scope>
    <source>
        <strain evidence="4">Wikel</strain>
        <strain evidence="2">Wikel colony</strain>
    </source>
</reference>
<evidence type="ECO:0000256" key="1">
    <source>
        <dbReference type="SAM" id="MobiDB-lite"/>
    </source>
</evidence>
<dbReference type="InParanoid" id="B7PHE2"/>
<proteinExistence type="predicted"/>
<dbReference type="EMBL" id="ABJB010743244">
    <property type="status" value="NOT_ANNOTATED_CDS"/>
    <property type="molecule type" value="Genomic_DNA"/>
</dbReference>
<organism>
    <name type="scientific">Ixodes scapularis</name>
    <name type="common">Black-legged tick</name>
    <name type="synonym">Deer tick</name>
    <dbReference type="NCBI Taxonomy" id="6945"/>
    <lineage>
        <taxon>Eukaryota</taxon>
        <taxon>Metazoa</taxon>
        <taxon>Ecdysozoa</taxon>
        <taxon>Arthropoda</taxon>
        <taxon>Chelicerata</taxon>
        <taxon>Arachnida</taxon>
        <taxon>Acari</taxon>
        <taxon>Parasitiformes</taxon>
        <taxon>Ixodida</taxon>
        <taxon>Ixodoidea</taxon>
        <taxon>Ixodidae</taxon>
        <taxon>Ixodinae</taxon>
        <taxon>Ixodes</taxon>
    </lineage>
</organism>
<dbReference type="EnsemblMetazoa" id="ISCW004428-RA">
    <property type="protein sequence ID" value="ISCW004428-PA"/>
    <property type="gene ID" value="ISCW004428"/>
</dbReference>
<dbReference type="EMBL" id="DS712579">
    <property type="protein sequence ID" value="EEC06014.1"/>
    <property type="molecule type" value="Genomic_DNA"/>
</dbReference>
<dbReference type="OrthoDB" id="6357832at2759"/>
<dbReference type="VEuPathDB" id="VectorBase:ISCW004428"/>
<reference evidence="3" key="2">
    <citation type="submission" date="2020-05" db="UniProtKB">
        <authorList>
            <consortium name="EnsemblMetazoa"/>
        </authorList>
    </citation>
    <scope>IDENTIFICATION</scope>
    <source>
        <strain evidence="3">wikel</strain>
    </source>
</reference>
<dbReference type="VEuPathDB" id="VectorBase:ISCP_036344"/>
<name>B7PHE2_IXOSC</name>
<feature type="compositionally biased region" description="Low complexity" evidence="1">
    <location>
        <begin position="89"/>
        <end position="105"/>
    </location>
</feature>
<dbReference type="Proteomes" id="UP000001555">
    <property type="component" value="Unassembled WGS sequence"/>
</dbReference>
<evidence type="ECO:0000313" key="4">
    <source>
        <dbReference type="Proteomes" id="UP000001555"/>
    </source>
</evidence>
<dbReference type="VEuPathDB" id="VectorBase:ISCI004428"/>
<feature type="compositionally biased region" description="Basic and acidic residues" evidence="1">
    <location>
        <begin position="1"/>
        <end position="10"/>
    </location>
</feature>
<feature type="region of interest" description="Disordered" evidence="1">
    <location>
        <begin position="1"/>
        <end position="33"/>
    </location>
</feature>
<sequence>MPDMAPKVDHTQVPAAASVTAADPPSSSPAKKNYSRDFLLGCARSPYAAEVPPDFPSLDPNVANLMVKQHTTPFDSSGFRQQRMMCQASTSDFVSSSPVSSTPPRSELPELDDGSVG</sequence>
<dbReference type="EMBL" id="ABJB010552839">
    <property type="status" value="NOT_ANNOTATED_CDS"/>
    <property type="molecule type" value="Genomic_DNA"/>
</dbReference>
<dbReference type="AlphaFoldDB" id="B7PHE2"/>
<dbReference type="PaxDb" id="6945-B7PHE2"/>
<evidence type="ECO:0000313" key="2">
    <source>
        <dbReference type="EMBL" id="EEC06014.1"/>
    </source>
</evidence>
<gene>
    <name evidence="2" type="ORF">IscW_ISCW004428</name>
</gene>